<protein>
    <submittedName>
        <fullName evidence="1">Uncharacterized protein</fullName>
    </submittedName>
</protein>
<keyword evidence="2" id="KW-1185">Reference proteome</keyword>
<proteinExistence type="predicted"/>
<sequence>MSLHYNDDGSVLVVINFKGNKITATFHTEKDLDNFFKFLSQ</sequence>
<organism evidence="1 2">
    <name type="scientific">Fusobacterium necrogenes</name>
    <dbReference type="NCBI Taxonomy" id="858"/>
    <lineage>
        <taxon>Bacteria</taxon>
        <taxon>Fusobacteriati</taxon>
        <taxon>Fusobacteriota</taxon>
        <taxon>Fusobacteriia</taxon>
        <taxon>Fusobacteriales</taxon>
        <taxon>Fusobacteriaceae</taxon>
        <taxon>Fusobacterium</taxon>
    </lineage>
</organism>
<dbReference type="AlphaFoldDB" id="A0A377GNT7"/>
<dbReference type="Proteomes" id="UP000255328">
    <property type="component" value="Unassembled WGS sequence"/>
</dbReference>
<evidence type="ECO:0000313" key="1">
    <source>
        <dbReference type="EMBL" id="STO26852.1"/>
    </source>
</evidence>
<reference evidence="1 2" key="1">
    <citation type="submission" date="2018-06" db="EMBL/GenBank/DDBJ databases">
        <authorList>
            <consortium name="Pathogen Informatics"/>
            <person name="Doyle S."/>
        </authorList>
    </citation>
    <scope>NUCLEOTIDE SEQUENCE [LARGE SCALE GENOMIC DNA]</scope>
    <source>
        <strain evidence="1 2">NCTC10723</strain>
    </source>
</reference>
<gene>
    <name evidence="1" type="ORF">NCTC10723_00015</name>
</gene>
<evidence type="ECO:0000313" key="2">
    <source>
        <dbReference type="Proteomes" id="UP000255328"/>
    </source>
</evidence>
<dbReference type="EMBL" id="UGGU01000001">
    <property type="protein sequence ID" value="STO26852.1"/>
    <property type="molecule type" value="Genomic_DNA"/>
</dbReference>
<accession>A0A377GNT7</accession>
<dbReference type="RefSeq" id="WP_281268928.1">
    <property type="nucleotide sequence ID" value="NZ_UGGU01000001.1"/>
</dbReference>
<name>A0A377GNT7_9FUSO</name>